<dbReference type="EMBL" id="JXAK01000025">
    <property type="protein sequence ID" value="KIL40164.1"/>
    <property type="molecule type" value="Genomic_DNA"/>
</dbReference>
<dbReference type="RefSeq" id="WP_041048364.1">
    <property type="nucleotide sequence ID" value="NZ_JXAK01000025.1"/>
</dbReference>
<accession>A0ABR5AGK6</accession>
<evidence type="ECO:0000313" key="3">
    <source>
        <dbReference type="Proteomes" id="UP000031967"/>
    </source>
</evidence>
<keyword evidence="3" id="KW-1185">Reference proteome</keyword>
<organism evidence="2 3">
    <name type="scientific">Gordoniibacillus kamchatkensis</name>
    <dbReference type="NCBI Taxonomy" id="1590651"/>
    <lineage>
        <taxon>Bacteria</taxon>
        <taxon>Bacillati</taxon>
        <taxon>Bacillota</taxon>
        <taxon>Bacilli</taxon>
        <taxon>Bacillales</taxon>
        <taxon>Paenibacillaceae</taxon>
        <taxon>Gordoniibacillus</taxon>
    </lineage>
</organism>
<dbReference type="Pfam" id="PF20274">
    <property type="entry name" value="cREC_REC"/>
    <property type="match status" value="1"/>
</dbReference>
<comment type="caution">
    <text evidence="2">The sequence shown here is derived from an EMBL/GenBank/DDBJ whole genome shotgun (WGS) entry which is preliminary data.</text>
</comment>
<dbReference type="Proteomes" id="UP000031967">
    <property type="component" value="Unassembled WGS sequence"/>
</dbReference>
<keyword evidence="2" id="KW-0131">Cell cycle</keyword>
<reference evidence="2 3" key="1">
    <citation type="submission" date="2014-12" db="EMBL/GenBank/DDBJ databases">
        <title>Draft genome sequence of Paenibacillus kamchatkensis strain B-2647.</title>
        <authorList>
            <person name="Karlyshev A.V."/>
            <person name="Kudryashova E.B."/>
        </authorList>
    </citation>
    <scope>NUCLEOTIDE SEQUENCE [LARGE SCALE GENOMIC DNA]</scope>
    <source>
        <strain evidence="2 3">VKM B-2647</strain>
    </source>
</reference>
<sequence>MIHVYLDDVRPCPRGFVAARTAEECILLLEQCEVDILSLDFDLGWHAPSGSAVASWIAQNGRFPRRLYFHTSSPAGREQMVRLLLPALPPDVELHNGPMPDDVLQQAAAGG</sequence>
<dbReference type="InterPro" id="IPR046909">
    <property type="entry name" value="cREC_REC"/>
</dbReference>
<keyword evidence="2" id="KW-0132">Cell division</keyword>
<proteinExistence type="predicted"/>
<evidence type="ECO:0000259" key="1">
    <source>
        <dbReference type="Pfam" id="PF20274"/>
    </source>
</evidence>
<dbReference type="GO" id="GO:0051301">
    <property type="term" value="P:cell division"/>
    <property type="evidence" value="ECO:0007669"/>
    <property type="project" value="UniProtKB-KW"/>
</dbReference>
<feature type="domain" description="Cyclic-phosphate processing Receiver" evidence="1">
    <location>
        <begin position="2"/>
        <end position="84"/>
    </location>
</feature>
<protein>
    <submittedName>
        <fullName evidence="2">Cell division protein FtsJ</fullName>
    </submittedName>
</protein>
<evidence type="ECO:0000313" key="2">
    <source>
        <dbReference type="EMBL" id="KIL40164.1"/>
    </source>
</evidence>
<gene>
    <name evidence="2" type="ORF">SD70_15135</name>
</gene>
<name>A0ABR5AGK6_9BACL</name>